<evidence type="ECO:0000313" key="3">
    <source>
        <dbReference type="EMBL" id="HJG95920.1"/>
    </source>
</evidence>
<dbReference type="AlphaFoldDB" id="A0A921SZE6"/>
<dbReference type="SUPFAM" id="SSF51735">
    <property type="entry name" value="NAD(P)-binding Rossmann-fold domains"/>
    <property type="match status" value="1"/>
</dbReference>
<dbReference type="InterPro" id="IPR052698">
    <property type="entry name" value="MoCofactor_Util/Proc"/>
</dbReference>
<dbReference type="EMBL" id="DYUB01000075">
    <property type="protein sequence ID" value="HJG95920.1"/>
    <property type="molecule type" value="Genomic_DNA"/>
</dbReference>
<dbReference type="InterPro" id="IPR036291">
    <property type="entry name" value="NAD(P)-bd_dom_sf"/>
</dbReference>
<evidence type="ECO:0000313" key="4">
    <source>
        <dbReference type="Proteomes" id="UP000776700"/>
    </source>
</evidence>
<organism evidence="3 4">
    <name type="scientific">Romboutsia timonensis</name>
    <dbReference type="NCBI Taxonomy" id="1776391"/>
    <lineage>
        <taxon>Bacteria</taxon>
        <taxon>Bacillati</taxon>
        <taxon>Bacillota</taxon>
        <taxon>Clostridia</taxon>
        <taxon>Peptostreptococcales</taxon>
        <taxon>Peptostreptococcaceae</taxon>
        <taxon>Romboutsia</taxon>
    </lineage>
</organism>
<dbReference type="PANTHER" id="PTHR30388:SF6">
    <property type="entry name" value="XANTHINE DEHYDROGENASE SUBUNIT A-RELATED"/>
    <property type="match status" value="1"/>
</dbReference>
<sequence>MDEIILKEVYNQVKNGYKVAFATITKTIGSTPGKMGATIAVFQDGNVLGTVGGGMIEHKVINKCIECLKTEEDYNFEYTLNDNGNLGMQCGGTAFGYIKIFKPKPKLIIIGAGHIGLALFKIAKNLDFYTVVIDDREEFANTNRFENVDEIYSGDIESIIKNIDINDNTYIVIATRGYEGDLTSLRSVINKNPKYIGMIGSRKKWIKVKETLISENIEKEKLESVYAPVGINISSNSVDEIAFGIMAEILLVKNKGSLKHRREK</sequence>
<gene>
    <name evidence="3" type="ORF">K8V90_02305</name>
</gene>
<dbReference type="Proteomes" id="UP000776700">
    <property type="component" value="Unassembled WGS sequence"/>
</dbReference>
<protein>
    <submittedName>
        <fullName evidence="3">XdhC/CoxI family protein</fullName>
    </submittedName>
</protein>
<name>A0A921SZE6_9FIRM</name>
<dbReference type="Pfam" id="PF02625">
    <property type="entry name" value="XdhC_CoxI"/>
    <property type="match status" value="1"/>
</dbReference>
<evidence type="ECO:0000259" key="2">
    <source>
        <dbReference type="Pfam" id="PF13478"/>
    </source>
</evidence>
<dbReference type="InterPro" id="IPR003777">
    <property type="entry name" value="XdhC_CoxI"/>
</dbReference>
<evidence type="ECO:0000259" key="1">
    <source>
        <dbReference type="Pfam" id="PF02625"/>
    </source>
</evidence>
<dbReference type="Pfam" id="PF13478">
    <property type="entry name" value="XdhC_C"/>
    <property type="match status" value="1"/>
</dbReference>
<feature type="domain" description="XdhC- CoxI" evidence="1">
    <location>
        <begin position="14"/>
        <end position="72"/>
    </location>
</feature>
<dbReference type="Gene3D" id="3.40.50.720">
    <property type="entry name" value="NAD(P)-binding Rossmann-like Domain"/>
    <property type="match status" value="1"/>
</dbReference>
<reference evidence="3" key="2">
    <citation type="submission" date="2021-09" db="EMBL/GenBank/DDBJ databases">
        <authorList>
            <person name="Gilroy R."/>
        </authorList>
    </citation>
    <scope>NUCLEOTIDE SEQUENCE</scope>
    <source>
        <strain evidence="3">1277</strain>
    </source>
</reference>
<proteinExistence type="predicted"/>
<dbReference type="PANTHER" id="PTHR30388">
    <property type="entry name" value="ALDEHYDE OXIDOREDUCTASE MOLYBDENUM COFACTOR ASSEMBLY PROTEIN"/>
    <property type="match status" value="1"/>
</dbReference>
<reference evidence="3" key="1">
    <citation type="journal article" date="2021" name="PeerJ">
        <title>Extensive microbial diversity within the chicken gut microbiome revealed by metagenomics and culture.</title>
        <authorList>
            <person name="Gilroy R."/>
            <person name="Ravi A."/>
            <person name="Getino M."/>
            <person name="Pursley I."/>
            <person name="Horton D.L."/>
            <person name="Alikhan N.F."/>
            <person name="Baker D."/>
            <person name="Gharbi K."/>
            <person name="Hall N."/>
            <person name="Watson M."/>
            <person name="Adriaenssens E.M."/>
            <person name="Foster-Nyarko E."/>
            <person name="Jarju S."/>
            <person name="Secka A."/>
            <person name="Antonio M."/>
            <person name="Oren A."/>
            <person name="Chaudhuri R.R."/>
            <person name="La Ragione R."/>
            <person name="Hildebrand F."/>
            <person name="Pallen M.J."/>
        </authorList>
    </citation>
    <scope>NUCLEOTIDE SEQUENCE</scope>
    <source>
        <strain evidence="3">1277</strain>
    </source>
</reference>
<comment type="caution">
    <text evidence="3">The sequence shown here is derived from an EMBL/GenBank/DDBJ whole genome shotgun (WGS) entry which is preliminary data.</text>
</comment>
<dbReference type="InterPro" id="IPR027051">
    <property type="entry name" value="XdhC_Rossmann_dom"/>
</dbReference>
<accession>A0A921SZE6</accession>
<feature type="domain" description="XdhC Rossmann" evidence="2">
    <location>
        <begin position="107"/>
        <end position="249"/>
    </location>
</feature>